<evidence type="ECO:0000313" key="5">
    <source>
        <dbReference type="EMBL" id="GLH67928.1"/>
    </source>
</evidence>
<protein>
    <submittedName>
        <fullName evidence="5">ABC transporter ATP-binding protein</fullName>
    </submittedName>
</protein>
<dbReference type="PANTHER" id="PTHR42855:SF1">
    <property type="entry name" value="ABC TRANSPORTER DOMAIN-CONTAINING PROTEIN"/>
    <property type="match status" value="1"/>
</dbReference>
<dbReference type="CDD" id="cd03221">
    <property type="entry name" value="ABCF_EF-3"/>
    <property type="match status" value="2"/>
</dbReference>
<dbReference type="InterPro" id="IPR003593">
    <property type="entry name" value="AAA+_ATPase"/>
</dbReference>
<organism evidence="5 6">
    <name type="scientific">Geothrix edaphica</name>
    <dbReference type="NCBI Taxonomy" id="2927976"/>
    <lineage>
        <taxon>Bacteria</taxon>
        <taxon>Pseudomonadati</taxon>
        <taxon>Acidobacteriota</taxon>
        <taxon>Holophagae</taxon>
        <taxon>Holophagales</taxon>
        <taxon>Holophagaceae</taxon>
        <taxon>Geothrix</taxon>
    </lineage>
</organism>
<dbReference type="InterPro" id="IPR037118">
    <property type="entry name" value="Val-tRNA_synth_C_sf"/>
</dbReference>
<evidence type="ECO:0000259" key="4">
    <source>
        <dbReference type="PROSITE" id="PS50893"/>
    </source>
</evidence>
<dbReference type="Pfam" id="PF00005">
    <property type="entry name" value="ABC_tran"/>
    <property type="match status" value="2"/>
</dbReference>
<dbReference type="InterPro" id="IPR032524">
    <property type="entry name" value="ABC_tran_C"/>
</dbReference>
<keyword evidence="2 5" id="KW-0067">ATP-binding</keyword>
<evidence type="ECO:0000313" key="6">
    <source>
        <dbReference type="Proteomes" id="UP001165044"/>
    </source>
</evidence>
<dbReference type="Pfam" id="PF12848">
    <property type="entry name" value="ABC_tran_Xtn"/>
    <property type="match status" value="1"/>
</dbReference>
<dbReference type="PANTHER" id="PTHR42855">
    <property type="entry name" value="ABC TRANSPORTER ATP-BINDING SUBUNIT"/>
    <property type="match status" value="1"/>
</dbReference>
<dbReference type="SUPFAM" id="SSF52540">
    <property type="entry name" value="P-loop containing nucleoside triphosphate hydrolases"/>
    <property type="match status" value="2"/>
</dbReference>
<gene>
    <name evidence="5" type="ORF">GETHED_22920</name>
</gene>
<dbReference type="PROSITE" id="PS50893">
    <property type="entry name" value="ABC_TRANSPORTER_2"/>
    <property type="match status" value="2"/>
</dbReference>
<dbReference type="EMBL" id="BSDC01000003">
    <property type="protein sequence ID" value="GLH67928.1"/>
    <property type="molecule type" value="Genomic_DNA"/>
</dbReference>
<feature type="domain" description="ABC transporter" evidence="4">
    <location>
        <begin position="325"/>
        <end position="543"/>
    </location>
</feature>
<dbReference type="Gene3D" id="1.10.287.380">
    <property type="entry name" value="Valyl-tRNA synthetase, C-terminal domain"/>
    <property type="match status" value="1"/>
</dbReference>
<reference evidence="5" key="1">
    <citation type="journal article" date="2023" name="Antonie Van Leeuwenhoek">
        <title>Mesoterricola silvestris gen. nov., sp. nov., Mesoterricola sediminis sp. nov., Geothrix oryzae sp. nov., Geothrix edaphica sp. nov., Geothrix rubra sp. nov., and Geothrix limicola sp. nov., six novel members of Acidobacteriota isolated from soils.</title>
        <authorList>
            <person name="Itoh H."/>
            <person name="Sugisawa Y."/>
            <person name="Mise K."/>
            <person name="Xu Z."/>
            <person name="Kuniyasu M."/>
            <person name="Ushijima N."/>
            <person name="Kawano K."/>
            <person name="Kobayashi E."/>
            <person name="Shiratori Y."/>
            <person name="Masuda Y."/>
            <person name="Senoo K."/>
        </authorList>
    </citation>
    <scope>NUCLEOTIDE SEQUENCE</scope>
    <source>
        <strain evidence="5">Red802</strain>
    </source>
</reference>
<dbReference type="InterPro" id="IPR027417">
    <property type="entry name" value="P-loop_NTPase"/>
</dbReference>
<dbReference type="SMART" id="SM00382">
    <property type="entry name" value="AAA"/>
    <property type="match status" value="2"/>
</dbReference>
<dbReference type="InterPro" id="IPR017871">
    <property type="entry name" value="ABC_transporter-like_CS"/>
</dbReference>
<dbReference type="Proteomes" id="UP001165044">
    <property type="component" value="Unassembled WGS sequence"/>
</dbReference>
<dbReference type="InterPro" id="IPR051309">
    <property type="entry name" value="ABCF_ATPase"/>
</dbReference>
<evidence type="ECO:0000256" key="2">
    <source>
        <dbReference type="ARBA" id="ARBA00022840"/>
    </source>
</evidence>
<keyword evidence="6" id="KW-1185">Reference proteome</keyword>
<dbReference type="InterPro" id="IPR003439">
    <property type="entry name" value="ABC_transporter-like_ATP-bd"/>
</dbReference>
<dbReference type="GO" id="GO:0005524">
    <property type="term" value="F:ATP binding"/>
    <property type="evidence" value="ECO:0007669"/>
    <property type="project" value="UniProtKB-KW"/>
</dbReference>
<sequence>MPAIALSLINVTKRYGATAILDGLSLGLFQGEKVGLIGRNGAGKSTLFRLLTGDETPDSGEVVITQGLRVARLSQEPHFAPGASIRQALEAALADHALLLARHQAIHETLHGATGQEEARLLDELQSVEHQVERWGWDLEPRLKAAATTWGLKDLEAEVESLSGGWRKRVALAQAWLKEPDVLVLDEPTNHLDPDQVEKLEAWLQAYGGALLLITHDRHLLDAVVTRMLELDEGALRSYEGGYSDYLLEKSDREFRESRLTEHMQNRLRREMAWLRRGAKARTRKSKLRIQEVLDLKDDVEDRTRLEIRQGLTFAAGGNRSDALIRAEGLRFAYPGGEELLGGLDLSLQRGMRIALLGPNGCGKSTLLKVLLGELEPTAGEAARHPKLATTTISQGRGELDGGRSILDNLAERASVVDTGNGTLLAHVYLTRFGFPVDQQARPAATLSGGERNRLLLAKAMLSPADLLVLDEPTNDLDIPTLQNLEEALLGFQGTLLLVSHDRFFLDQVATHTLAWNAAGTPRWELYEGAPSTVRSLREARAAAQEPPRAEALRSGPKAAAPRLRKPGLSQKEQRRLAEVEQAMEALHLQLTALDARLADPTAFLRSDSPGHQALREREAARAELEVLELAWLELEEKRQES</sequence>
<evidence type="ECO:0000256" key="1">
    <source>
        <dbReference type="ARBA" id="ARBA00022741"/>
    </source>
</evidence>
<dbReference type="InterPro" id="IPR032781">
    <property type="entry name" value="ABC_tran_Xtn"/>
</dbReference>
<name>A0ABQ5PZW0_9BACT</name>
<dbReference type="PROSITE" id="PS00211">
    <property type="entry name" value="ABC_TRANSPORTER_1"/>
    <property type="match status" value="2"/>
</dbReference>
<dbReference type="RefSeq" id="WP_285609447.1">
    <property type="nucleotide sequence ID" value="NZ_BSDC01000003.1"/>
</dbReference>
<comment type="caution">
    <text evidence="5">The sequence shown here is derived from an EMBL/GenBank/DDBJ whole genome shotgun (WGS) entry which is preliminary data.</text>
</comment>
<proteinExistence type="predicted"/>
<evidence type="ECO:0000256" key="3">
    <source>
        <dbReference type="SAM" id="MobiDB-lite"/>
    </source>
</evidence>
<feature type="domain" description="ABC transporter" evidence="4">
    <location>
        <begin position="6"/>
        <end position="258"/>
    </location>
</feature>
<accession>A0ABQ5PZW0</accession>
<keyword evidence="1" id="KW-0547">Nucleotide-binding</keyword>
<dbReference type="Gene3D" id="3.40.50.300">
    <property type="entry name" value="P-loop containing nucleotide triphosphate hydrolases"/>
    <property type="match status" value="2"/>
</dbReference>
<feature type="region of interest" description="Disordered" evidence="3">
    <location>
        <begin position="538"/>
        <end position="574"/>
    </location>
</feature>
<dbReference type="Pfam" id="PF16326">
    <property type="entry name" value="ABC_tran_CTD"/>
    <property type="match status" value="1"/>
</dbReference>